<evidence type="ECO:0000256" key="1">
    <source>
        <dbReference type="SAM" id="MobiDB-lite"/>
    </source>
</evidence>
<feature type="chain" id="PRO_5006597146" evidence="2">
    <location>
        <begin position="30"/>
        <end position="135"/>
    </location>
</feature>
<organism evidence="3 4">
    <name type="scientific">Lysobacter antibioticus</name>
    <dbReference type="NCBI Taxonomy" id="84531"/>
    <lineage>
        <taxon>Bacteria</taxon>
        <taxon>Pseudomonadati</taxon>
        <taxon>Pseudomonadota</taxon>
        <taxon>Gammaproteobacteria</taxon>
        <taxon>Lysobacterales</taxon>
        <taxon>Lysobacteraceae</taxon>
        <taxon>Lysobacter</taxon>
    </lineage>
</organism>
<evidence type="ECO:0000313" key="3">
    <source>
        <dbReference type="EMBL" id="ALN78262.1"/>
    </source>
</evidence>
<keyword evidence="2" id="KW-0732">Signal</keyword>
<dbReference type="RefSeq" id="WP_057916112.1">
    <property type="nucleotide sequence ID" value="NZ_CP011129.1"/>
</dbReference>
<sequence>MSNRSALSQPLHRLLSGALLAVSLPLAMAACAGPRPADEMPSAAVEPADAQNAGSIAPGEPSPMPSRPTCNAAAAKASLIGKTADAATVEQAKVSAGGHTVRVLKPGQMITKEYLDGRVNVHVDEKNVIVDVGCG</sequence>
<dbReference type="Proteomes" id="UP000060787">
    <property type="component" value="Chromosome"/>
</dbReference>
<evidence type="ECO:0000313" key="4">
    <source>
        <dbReference type="Proteomes" id="UP000060787"/>
    </source>
</evidence>
<dbReference type="Pfam" id="PF11720">
    <property type="entry name" value="Inhibitor_I78"/>
    <property type="match status" value="1"/>
</dbReference>
<proteinExistence type="predicted"/>
<gene>
    <name evidence="3" type="ORF">LA76x_0100</name>
</gene>
<feature type="region of interest" description="Disordered" evidence="1">
    <location>
        <begin position="35"/>
        <end position="70"/>
    </location>
</feature>
<dbReference type="Gene3D" id="3.30.10.10">
    <property type="entry name" value="Trypsin Inhibitor V, subunit A"/>
    <property type="match status" value="1"/>
</dbReference>
<dbReference type="KEGG" id="lab:LA76x_0100"/>
<dbReference type="STRING" id="84531.LA76x_0100"/>
<name>A0A0S2F415_LYSAN</name>
<dbReference type="AlphaFoldDB" id="A0A0S2F415"/>
<dbReference type="PANTHER" id="PTHR39600">
    <property type="entry name" value="PEPTIDASE INHIBITOR I78 FAMILY PROTEIN"/>
    <property type="match status" value="1"/>
</dbReference>
<dbReference type="PANTHER" id="PTHR39600:SF1">
    <property type="entry name" value="PEPTIDASE INHIBITOR I78 FAMILY PROTEIN"/>
    <property type="match status" value="1"/>
</dbReference>
<feature type="signal peptide" evidence="2">
    <location>
        <begin position="1"/>
        <end position="29"/>
    </location>
</feature>
<reference evidence="3 4" key="1">
    <citation type="journal article" date="2015" name="BMC Genomics">
        <title>Comparative genomics and metabolic profiling of the genus Lysobacter.</title>
        <authorList>
            <person name="de Bruijn I."/>
            <person name="Cheng X."/>
            <person name="de Jager V."/>
            <person name="Exposito R.G."/>
            <person name="Watrous J."/>
            <person name="Patel N."/>
            <person name="Postma J."/>
            <person name="Dorrestein P.C."/>
            <person name="Kobayashi D."/>
            <person name="Raaijmakers J.M."/>
        </authorList>
    </citation>
    <scope>NUCLEOTIDE SEQUENCE [LARGE SCALE GENOMIC DNA]</scope>
    <source>
        <strain evidence="3 4">76</strain>
    </source>
</reference>
<dbReference type="eggNOG" id="ENOG50339MI">
    <property type="taxonomic scope" value="Bacteria"/>
</dbReference>
<dbReference type="PROSITE" id="PS51257">
    <property type="entry name" value="PROKAR_LIPOPROTEIN"/>
    <property type="match status" value="1"/>
</dbReference>
<dbReference type="EMBL" id="CP011129">
    <property type="protein sequence ID" value="ALN78262.1"/>
    <property type="molecule type" value="Genomic_DNA"/>
</dbReference>
<keyword evidence="4" id="KW-1185">Reference proteome</keyword>
<dbReference type="InterPro" id="IPR021719">
    <property type="entry name" value="Prot_inh_I78"/>
</dbReference>
<dbReference type="PATRIC" id="fig|84531.8.peg.102"/>
<evidence type="ECO:0000256" key="2">
    <source>
        <dbReference type="SAM" id="SignalP"/>
    </source>
</evidence>
<accession>A0A0S2F415</accession>
<protein>
    <submittedName>
        <fullName evidence="3">Peptidase inhibitor I78 family protein</fullName>
    </submittedName>
</protein>